<dbReference type="Proteomes" id="UP000467840">
    <property type="component" value="Unassembled WGS sequence"/>
</dbReference>
<dbReference type="SUPFAM" id="SSF69754">
    <property type="entry name" value="Ribosome binding protein Y (YfiA homologue)"/>
    <property type="match status" value="1"/>
</dbReference>
<dbReference type="Pfam" id="PF16321">
    <property type="entry name" value="Ribosom_S30AE_C"/>
    <property type="match status" value="1"/>
</dbReference>
<dbReference type="InterPro" id="IPR050574">
    <property type="entry name" value="HPF/YfiA_ribosome-assoc"/>
</dbReference>
<dbReference type="Gene3D" id="3.30.160.100">
    <property type="entry name" value="Ribosome hibernation promotion factor-like"/>
    <property type="match status" value="1"/>
</dbReference>
<protein>
    <recommendedName>
        <fullName evidence="2">Sigma 54 modulation/S30EA ribosomal protein C-terminal domain-containing protein</fullName>
    </recommendedName>
</protein>
<dbReference type="PANTHER" id="PTHR33231:SF1">
    <property type="entry name" value="30S RIBOSOMAL PROTEIN"/>
    <property type="match status" value="1"/>
</dbReference>
<dbReference type="Gene3D" id="3.30.505.50">
    <property type="entry name" value="Sigma 54 modulation/S30EA ribosomal protein, C-terminal domain"/>
    <property type="match status" value="1"/>
</dbReference>
<evidence type="ECO:0000313" key="4">
    <source>
        <dbReference type="Proteomes" id="UP000467840"/>
    </source>
</evidence>
<accession>A0A6A6K3A6</accession>
<organism evidence="3 4">
    <name type="scientific">Hevea brasiliensis</name>
    <name type="common">Para rubber tree</name>
    <name type="synonym">Siphonia brasiliensis</name>
    <dbReference type="NCBI Taxonomy" id="3981"/>
    <lineage>
        <taxon>Eukaryota</taxon>
        <taxon>Viridiplantae</taxon>
        <taxon>Streptophyta</taxon>
        <taxon>Embryophyta</taxon>
        <taxon>Tracheophyta</taxon>
        <taxon>Spermatophyta</taxon>
        <taxon>Magnoliopsida</taxon>
        <taxon>eudicotyledons</taxon>
        <taxon>Gunneridae</taxon>
        <taxon>Pentapetalae</taxon>
        <taxon>rosids</taxon>
        <taxon>fabids</taxon>
        <taxon>Malpighiales</taxon>
        <taxon>Euphorbiaceae</taxon>
        <taxon>Crotonoideae</taxon>
        <taxon>Micrandreae</taxon>
        <taxon>Hevea</taxon>
    </lineage>
</organism>
<sequence>MNVIIACRGYKATASIKSYVENSIVSHLGKYLQDSPEINARVVMAKDAHMFTACVSICEDHHEFVKASKSADTVYRAVDDAVAHMASKLRKYKKEKIDRHRKLRVTKDGAKCKGYSFSSEEAGSPDIENSRLIIEEEISLKKMSVGEAAMEMELLSIPALLFINAQTGKVNMVYTKGDAIVWVDPANTYVDRNQYIQHHSRFAASRGVSL</sequence>
<dbReference type="InterPro" id="IPR032528">
    <property type="entry name" value="Ribosom_S30AE_C"/>
</dbReference>
<evidence type="ECO:0000259" key="2">
    <source>
        <dbReference type="Pfam" id="PF16321"/>
    </source>
</evidence>
<dbReference type="InterPro" id="IPR038416">
    <property type="entry name" value="Ribosom_S30AE_C_sf"/>
</dbReference>
<keyword evidence="4" id="KW-1185">Reference proteome</keyword>
<dbReference type="PANTHER" id="PTHR33231">
    <property type="entry name" value="30S RIBOSOMAL PROTEIN"/>
    <property type="match status" value="1"/>
</dbReference>
<keyword evidence="1" id="KW-0810">Translation regulation</keyword>
<dbReference type="InterPro" id="IPR003489">
    <property type="entry name" value="RHF/RaiA"/>
</dbReference>
<proteinExistence type="predicted"/>
<evidence type="ECO:0000313" key="3">
    <source>
        <dbReference type="EMBL" id="KAF2281879.1"/>
    </source>
</evidence>
<dbReference type="GO" id="GO:0022627">
    <property type="term" value="C:cytosolic small ribosomal subunit"/>
    <property type="evidence" value="ECO:0007669"/>
    <property type="project" value="TreeGrafter"/>
</dbReference>
<dbReference type="InterPro" id="IPR036567">
    <property type="entry name" value="RHF-like"/>
</dbReference>
<feature type="domain" description="Sigma 54 modulation/S30EA ribosomal protein C-terminal" evidence="2">
    <location>
        <begin position="131"/>
        <end position="178"/>
    </location>
</feature>
<reference evidence="3 4" key="1">
    <citation type="journal article" date="2020" name="Mol. Plant">
        <title>The Chromosome-Based Rubber Tree Genome Provides New Insights into Spurge Genome Evolution and Rubber Biosynthesis.</title>
        <authorList>
            <person name="Liu J."/>
            <person name="Shi C."/>
            <person name="Shi C.C."/>
            <person name="Li W."/>
            <person name="Zhang Q.J."/>
            <person name="Zhang Y."/>
            <person name="Li K."/>
            <person name="Lu H.F."/>
            <person name="Shi C."/>
            <person name="Zhu S.T."/>
            <person name="Xiao Z.Y."/>
            <person name="Nan H."/>
            <person name="Yue Y."/>
            <person name="Zhu X.G."/>
            <person name="Wu Y."/>
            <person name="Hong X.N."/>
            <person name="Fan G.Y."/>
            <person name="Tong Y."/>
            <person name="Zhang D."/>
            <person name="Mao C.L."/>
            <person name="Liu Y.L."/>
            <person name="Hao S.J."/>
            <person name="Liu W.Q."/>
            <person name="Lv M.Q."/>
            <person name="Zhang H.B."/>
            <person name="Liu Y."/>
            <person name="Hu-Tang G.R."/>
            <person name="Wang J.P."/>
            <person name="Wang J.H."/>
            <person name="Sun Y.H."/>
            <person name="Ni S.B."/>
            <person name="Chen W.B."/>
            <person name="Zhang X.C."/>
            <person name="Jiao Y.N."/>
            <person name="Eichler E.E."/>
            <person name="Li G.H."/>
            <person name="Liu X."/>
            <person name="Gao L.Z."/>
        </authorList>
    </citation>
    <scope>NUCLEOTIDE SEQUENCE [LARGE SCALE GENOMIC DNA]</scope>
    <source>
        <strain evidence="4">cv. GT1</strain>
        <tissue evidence="3">Leaf</tissue>
    </source>
</reference>
<evidence type="ECO:0000256" key="1">
    <source>
        <dbReference type="ARBA" id="ARBA00022845"/>
    </source>
</evidence>
<gene>
    <name evidence="3" type="ORF">GH714_042703</name>
</gene>
<dbReference type="GO" id="GO:0043024">
    <property type="term" value="F:ribosomal small subunit binding"/>
    <property type="evidence" value="ECO:0007669"/>
    <property type="project" value="TreeGrafter"/>
</dbReference>
<comment type="caution">
    <text evidence="3">The sequence shown here is derived from an EMBL/GenBank/DDBJ whole genome shotgun (WGS) entry which is preliminary data.</text>
</comment>
<dbReference type="Pfam" id="PF02482">
    <property type="entry name" value="Ribosomal_S30AE"/>
    <property type="match status" value="1"/>
</dbReference>
<dbReference type="AlphaFoldDB" id="A0A6A6K3A6"/>
<name>A0A6A6K3A6_HEVBR</name>
<dbReference type="EMBL" id="JAAGAX010000511">
    <property type="protein sequence ID" value="KAF2281879.1"/>
    <property type="molecule type" value="Genomic_DNA"/>
</dbReference>
<dbReference type="GO" id="GO:0045900">
    <property type="term" value="P:negative regulation of translational elongation"/>
    <property type="evidence" value="ECO:0007669"/>
    <property type="project" value="TreeGrafter"/>
</dbReference>